<dbReference type="AlphaFoldDB" id="A0A3E0WTP0"/>
<comment type="caution">
    <text evidence="2">The sequence shown here is derived from an EMBL/GenBank/DDBJ whole genome shotgun (WGS) entry which is preliminary data.</text>
</comment>
<dbReference type="RefSeq" id="WP_116277930.1">
    <property type="nucleotide sequence ID" value="NZ_NFZX01000012.1"/>
</dbReference>
<proteinExistence type="predicted"/>
<evidence type="ECO:0000313" key="3">
    <source>
        <dbReference type="Proteomes" id="UP000256488"/>
    </source>
</evidence>
<name>A0A3E0WTP0_9BACI</name>
<accession>A0A3E0WTP0</accession>
<reference evidence="2 3" key="1">
    <citation type="submission" date="2017-05" db="EMBL/GenBank/DDBJ databases">
        <title>Virgibacillus sp. AK90 isolated from a saltern of Kakinada, India.</title>
        <authorList>
            <person name="Gupta V."/>
            <person name="Sidhu C."/>
            <person name="Korpole S."/>
            <person name="Pinnaka A.K."/>
        </authorList>
    </citation>
    <scope>NUCLEOTIDE SEQUENCE [LARGE SCALE GENOMIC DNA]</scope>
    <source>
        <strain evidence="2 3">AK90</strain>
    </source>
</reference>
<evidence type="ECO:0000313" key="2">
    <source>
        <dbReference type="EMBL" id="RFA35521.1"/>
    </source>
</evidence>
<dbReference type="InterPro" id="IPR038718">
    <property type="entry name" value="SNF2-like_sf"/>
</dbReference>
<evidence type="ECO:0000256" key="1">
    <source>
        <dbReference type="SAM" id="MobiDB-lite"/>
    </source>
</evidence>
<dbReference type="EMBL" id="NFZX01000012">
    <property type="protein sequence ID" value="RFA35521.1"/>
    <property type="molecule type" value="Genomic_DNA"/>
</dbReference>
<feature type="region of interest" description="Disordered" evidence="1">
    <location>
        <begin position="95"/>
        <end position="122"/>
    </location>
</feature>
<sequence length="122" mass="13842">MEQERIKDFQQLNSKKNDYIQAADVLNYIQYLLLENEMRFSGTRTLGNEKLLPLPHQIEAVYGRMLQVPQTCFLLADDPGAGKTIINYGRYADEGVKSTGSRQSYSYSSSTSCLETMASRTE</sequence>
<organism evidence="2 3">
    <name type="scientific">Virgibacillus dokdonensis</name>
    <dbReference type="NCBI Taxonomy" id="302167"/>
    <lineage>
        <taxon>Bacteria</taxon>
        <taxon>Bacillati</taxon>
        <taxon>Bacillota</taxon>
        <taxon>Bacilli</taxon>
        <taxon>Bacillales</taxon>
        <taxon>Bacillaceae</taxon>
        <taxon>Virgibacillus</taxon>
    </lineage>
</organism>
<dbReference type="Proteomes" id="UP000256488">
    <property type="component" value="Unassembled WGS sequence"/>
</dbReference>
<dbReference type="Gene3D" id="3.40.50.10810">
    <property type="entry name" value="Tandem AAA-ATPase domain"/>
    <property type="match status" value="1"/>
</dbReference>
<protein>
    <submittedName>
        <fullName evidence="2">Uncharacterized protein</fullName>
    </submittedName>
</protein>
<feature type="compositionally biased region" description="Low complexity" evidence="1">
    <location>
        <begin position="98"/>
        <end position="112"/>
    </location>
</feature>
<gene>
    <name evidence="2" type="ORF">CAI16_07715</name>
</gene>